<dbReference type="InterPro" id="IPR058353">
    <property type="entry name" value="DUF8040"/>
</dbReference>
<evidence type="ECO:0000259" key="1">
    <source>
        <dbReference type="Pfam" id="PF26138"/>
    </source>
</evidence>
<accession>A0A8J5L3J6</accession>
<name>A0A8J5L3J6_ZINOF</name>
<dbReference type="InterPro" id="IPR045249">
    <property type="entry name" value="HARBI1-like"/>
</dbReference>
<dbReference type="PANTHER" id="PTHR22930:SF281">
    <property type="entry name" value="NUCLEASE"/>
    <property type="match status" value="1"/>
</dbReference>
<protein>
    <recommendedName>
        <fullName evidence="1">DUF8040 domain-containing protein</fullName>
    </recommendedName>
</protein>
<dbReference type="Pfam" id="PF26138">
    <property type="entry name" value="DUF8040"/>
    <property type="match status" value="1"/>
</dbReference>
<gene>
    <name evidence="2" type="ORF">ZIOFF_039775</name>
</gene>
<keyword evidence="3" id="KW-1185">Reference proteome</keyword>
<dbReference type="GO" id="GO:0004518">
    <property type="term" value="F:nuclease activity"/>
    <property type="evidence" value="ECO:0007669"/>
    <property type="project" value="UniProtKB-KW"/>
</dbReference>
<dbReference type="Proteomes" id="UP000734854">
    <property type="component" value="Unassembled WGS sequence"/>
</dbReference>
<dbReference type="EMBL" id="JACMSC010000011">
    <property type="protein sequence ID" value="KAG6499961.1"/>
    <property type="molecule type" value="Genomic_DNA"/>
</dbReference>
<dbReference type="GO" id="GO:0016787">
    <property type="term" value="F:hydrolase activity"/>
    <property type="evidence" value="ECO:0007669"/>
    <property type="project" value="UniProtKB-KW"/>
</dbReference>
<dbReference type="AlphaFoldDB" id="A0A8J5L3J6"/>
<dbReference type="PANTHER" id="PTHR22930">
    <property type="match status" value="1"/>
</dbReference>
<dbReference type="GO" id="GO:0046872">
    <property type="term" value="F:metal ion binding"/>
    <property type="evidence" value="ECO:0007669"/>
    <property type="project" value="UniProtKB-KW"/>
</dbReference>
<organism evidence="2 3">
    <name type="scientific">Zingiber officinale</name>
    <name type="common">Ginger</name>
    <name type="synonym">Amomum zingiber</name>
    <dbReference type="NCBI Taxonomy" id="94328"/>
    <lineage>
        <taxon>Eukaryota</taxon>
        <taxon>Viridiplantae</taxon>
        <taxon>Streptophyta</taxon>
        <taxon>Embryophyta</taxon>
        <taxon>Tracheophyta</taxon>
        <taxon>Spermatophyta</taxon>
        <taxon>Magnoliopsida</taxon>
        <taxon>Liliopsida</taxon>
        <taxon>Zingiberales</taxon>
        <taxon>Zingiberaceae</taxon>
        <taxon>Zingiber</taxon>
    </lineage>
</organism>
<comment type="caution">
    <text evidence="2">The sequence shown here is derived from an EMBL/GenBank/DDBJ whole genome shotgun (WGS) entry which is preliminary data.</text>
</comment>
<evidence type="ECO:0000313" key="3">
    <source>
        <dbReference type="Proteomes" id="UP000734854"/>
    </source>
</evidence>
<sequence length="112" mass="12626">MNSSFTKLCCMLESEGGLKGTRYMEVDEQVAMSLHLLAHHVKNRTIQFQFKGSGEIINGTHIKVRVPAEDRPRYRTRKDEIATNVFAACSQDMQFTYVLSGWEGSAADSRVP</sequence>
<proteinExistence type="predicted"/>
<evidence type="ECO:0000313" key="2">
    <source>
        <dbReference type="EMBL" id="KAG6499961.1"/>
    </source>
</evidence>
<feature type="domain" description="DUF8040" evidence="1">
    <location>
        <begin position="3"/>
        <end position="58"/>
    </location>
</feature>
<dbReference type="GO" id="GO:0005634">
    <property type="term" value="C:nucleus"/>
    <property type="evidence" value="ECO:0007669"/>
    <property type="project" value="UniProtKB-SubCell"/>
</dbReference>
<reference evidence="2 3" key="1">
    <citation type="submission" date="2020-08" db="EMBL/GenBank/DDBJ databases">
        <title>Plant Genome Project.</title>
        <authorList>
            <person name="Zhang R.-G."/>
        </authorList>
    </citation>
    <scope>NUCLEOTIDE SEQUENCE [LARGE SCALE GENOMIC DNA]</scope>
    <source>
        <tissue evidence="2">Rhizome</tissue>
    </source>
</reference>